<evidence type="ECO:0000313" key="1">
    <source>
        <dbReference type="EMBL" id="KAG5586031.1"/>
    </source>
</evidence>
<name>A0A9J5XEI2_SOLCO</name>
<reference evidence="1 2" key="1">
    <citation type="submission" date="2020-09" db="EMBL/GenBank/DDBJ databases">
        <title>De no assembly of potato wild relative species, Solanum commersonii.</title>
        <authorList>
            <person name="Cho K."/>
        </authorList>
    </citation>
    <scope>NUCLEOTIDE SEQUENCE [LARGE SCALE GENOMIC DNA]</scope>
    <source>
        <strain evidence="1">LZ3.2</strain>
        <tissue evidence="1">Leaf</tissue>
    </source>
</reference>
<gene>
    <name evidence="1" type="ORF">H5410_046465</name>
</gene>
<keyword evidence="2" id="KW-1185">Reference proteome</keyword>
<organism evidence="1 2">
    <name type="scientific">Solanum commersonii</name>
    <name type="common">Commerson's wild potato</name>
    <name type="synonym">Commerson's nightshade</name>
    <dbReference type="NCBI Taxonomy" id="4109"/>
    <lineage>
        <taxon>Eukaryota</taxon>
        <taxon>Viridiplantae</taxon>
        <taxon>Streptophyta</taxon>
        <taxon>Embryophyta</taxon>
        <taxon>Tracheophyta</taxon>
        <taxon>Spermatophyta</taxon>
        <taxon>Magnoliopsida</taxon>
        <taxon>eudicotyledons</taxon>
        <taxon>Gunneridae</taxon>
        <taxon>Pentapetalae</taxon>
        <taxon>asterids</taxon>
        <taxon>lamiids</taxon>
        <taxon>Solanales</taxon>
        <taxon>Solanaceae</taxon>
        <taxon>Solanoideae</taxon>
        <taxon>Solaneae</taxon>
        <taxon>Solanum</taxon>
    </lineage>
</organism>
<evidence type="ECO:0000313" key="2">
    <source>
        <dbReference type="Proteomes" id="UP000824120"/>
    </source>
</evidence>
<dbReference type="Proteomes" id="UP000824120">
    <property type="component" value="Chromosome 9"/>
</dbReference>
<accession>A0A9J5XEI2</accession>
<protein>
    <submittedName>
        <fullName evidence="1">Uncharacterized protein</fullName>
    </submittedName>
</protein>
<proteinExistence type="predicted"/>
<dbReference type="AlphaFoldDB" id="A0A9J5XEI2"/>
<sequence>MAIECHTTSHAYMYIRKGIIASSYFGCHNLSKDQSQDFWLTLESFKAKRARKHGHYVTKRNEKAEKNKELRISNFTWRVAEGSYFAFCYSVLSLEGKDQVGEKREQLAHRREVP</sequence>
<comment type="caution">
    <text evidence="1">The sequence shown here is derived from an EMBL/GenBank/DDBJ whole genome shotgun (WGS) entry which is preliminary data.</text>
</comment>
<dbReference type="EMBL" id="JACXVP010000009">
    <property type="protein sequence ID" value="KAG5586031.1"/>
    <property type="molecule type" value="Genomic_DNA"/>
</dbReference>